<feature type="coiled-coil region" evidence="2">
    <location>
        <begin position="130"/>
        <end position="174"/>
    </location>
</feature>
<dbReference type="EMBL" id="CP015108">
    <property type="protein sequence ID" value="ARF14912.1"/>
    <property type="molecule type" value="Genomic_DNA"/>
</dbReference>
<dbReference type="PANTHER" id="PTHR39176">
    <property type="entry name" value="PERIPLASMIC PROTEIN-RELATED"/>
    <property type="match status" value="1"/>
</dbReference>
<dbReference type="Proteomes" id="UP000192486">
    <property type="component" value="Chromosome"/>
</dbReference>
<keyword evidence="2" id="KW-0175">Coiled coil</keyword>
<accession>A0ABM6JXE2</accession>
<evidence type="ECO:0000259" key="4">
    <source>
        <dbReference type="Pfam" id="PF07007"/>
    </source>
</evidence>
<keyword evidence="1" id="KW-0802">TPR repeat</keyword>
<feature type="chain" id="PRO_5046137300" description="Lysozyme inhibitor LprI-like N-terminal domain-containing protein" evidence="3">
    <location>
        <begin position="21"/>
        <end position="316"/>
    </location>
</feature>
<reference evidence="5 6" key="1">
    <citation type="submission" date="2016-04" db="EMBL/GenBank/DDBJ databases">
        <title>Comparative Genomics and Epigenetics of Sporosarcina ureae.</title>
        <authorList>
            <person name="Oliver A.S."/>
            <person name="Cooper K.K."/>
        </authorList>
    </citation>
    <scope>NUCLEOTIDE SEQUENCE [LARGE SCALE GENOMIC DNA]</scope>
    <source>
        <strain evidence="5 6">S204</strain>
    </source>
</reference>
<evidence type="ECO:0000256" key="2">
    <source>
        <dbReference type="SAM" id="Coils"/>
    </source>
</evidence>
<sequence>MKKISIVFLLVFLLTGCSNGTFNQAMEQGKLALANGEYEKALSSVELALDEKPNDQEALAMEQDLNGFHSVKKEMKDGDWESALDTAESMLRQEKLAIGLREPLEEMIETVKRNQEVSAKVAAHVEDIETSVEAGELEEAQQTIEELRKDQASLEQFSEKLASLEKRVEEELKKQQAPPVPQDKRAALQLDVIPKNAGQQQQYLTKLDAIEAGLADLNYLYVNGITANMSKAESERYTRWDDALNEIYGVLKKQLSARDMDQLRVKQREWIKYRDHTASTNAAEFAGGSFEPLTYTGTSADLTKERCYALVNLYMN</sequence>
<feature type="signal peptide" evidence="3">
    <location>
        <begin position="1"/>
        <end position="20"/>
    </location>
</feature>
<keyword evidence="6" id="KW-1185">Reference proteome</keyword>
<dbReference type="Gene3D" id="1.25.40.10">
    <property type="entry name" value="Tetratricopeptide repeat domain"/>
    <property type="match status" value="1"/>
</dbReference>
<proteinExistence type="predicted"/>
<dbReference type="PROSITE" id="PS50005">
    <property type="entry name" value="TPR"/>
    <property type="match status" value="1"/>
</dbReference>
<feature type="domain" description="Lysozyme inhibitor LprI-like N-terminal" evidence="4">
    <location>
        <begin position="226"/>
        <end position="310"/>
    </location>
</feature>
<protein>
    <recommendedName>
        <fullName evidence="4">Lysozyme inhibitor LprI-like N-terminal domain-containing protein</fullName>
    </recommendedName>
</protein>
<gene>
    <name evidence="5" type="ORF">SporoS204_12565</name>
</gene>
<dbReference type="Pfam" id="PF07007">
    <property type="entry name" value="LprI"/>
    <property type="match status" value="1"/>
</dbReference>
<dbReference type="InterPro" id="IPR009739">
    <property type="entry name" value="LprI-like_N"/>
</dbReference>
<dbReference type="InterPro" id="IPR011990">
    <property type="entry name" value="TPR-like_helical_dom_sf"/>
</dbReference>
<evidence type="ECO:0000313" key="6">
    <source>
        <dbReference type="Proteomes" id="UP000192486"/>
    </source>
</evidence>
<keyword evidence="3" id="KW-0732">Signal</keyword>
<name>A0ABM6JXE2_SPOUR</name>
<dbReference type="RefSeq" id="WP_051210440.1">
    <property type="nucleotide sequence ID" value="NZ_CP015108.1"/>
</dbReference>
<evidence type="ECO:0000256" key="3">
    <source>
        <dbReference type="SAM" id="SignalP"/>
    </source>
</evidence>
<evidence type="ECO:0000256" key="1">
    <source>
        <dbReference type="PROSITE-ProRule" id="PRU00339"/>
    </source>
</evidence>
<dbReference type="PROSITE" id="PS51257">
    <property type="entry name" value="PROKAR_LIPOPROTEIN"/>
    <property type="match status" value="1"/>
</dbReference>
<dbReference type="InterPro" id="IPR019734">
    <property type="entry name" value="TPR_rpt"/>
</dbReference>
<feature type="repeat" description="TPR" evidence="1">
    <location>
        <begin position="22"/>
        <end position="55"/>
    </location>
</feature>
<dbReference type="Gene3D" id="1.20.1270.180">
    <property type="match status" value="1"/>
</dbReference>
<evidence type="ECO:0000313" key="5">
    <source>
        <dbReference type="EMBL" id="ARF14912.1"/>
    </source>
</evidence>
<dbReference type="PANTHER" id="PTHR39176:SF1">
    <property type="entry name" value="PERIPLASMIC PROTEIN"/>
    <property type="match status" value="1"/>
</dbReference>
<organism evidence="5 6">
    <name type="scientific">Sporosarcina ureae</name>
    <dbReference type="NCBI Taxonomy" id="1571"/>
    <lineage>
        <taxon>Bacteria</taxon>
        <taxon>Bacillati</taxon>
        <taxon>Bacillota</taxon>
        <taxon>Bacilli</taxon>
        <taxon>Bacillales</taxon>
        <taxon>Caryophanaceae</taxon>
        <taxon>Sporosarcina</taxon>
    </lineage>
</organism>